<evidence type="ECO:0000256" key="9">
    <source>
        <dbReference type="ARBA" id="ARBA00038061"/>
    </source>
</evidence>
<dbReference type="STRING" id="32264.T1JY33"/>
<dbReference type="eggNOG" id="KOG0395">
    <property type="taxonomic scope" value="Eukaryota"/>
</dbReference>
<proteinExistence type="inferred from homology"/>
<evidence type="ECO:0000256" key="1">
    <source>
        <dbReference type="ARBA" id="ARBA00004193"/>
    </source>
</evidence>
<dbReference type="SMART" id="SM00173">
    <property type="entry name" value="RAS"/>
    <property type="match status" value="1"/>
</dbReference>
<reference evidence="12" key="1">
    <citation type="submission" date="2011-08" db="EMBL/GenBank/DDBJ databases">
        <authorList>
            <person name="Rombauts S."/>
        </authorList>
    </citation>
    <scope>NUCLEOTIDE SEQUENCE</scope>
    <source>
        <strain evidence="12">London</strain>
    </source>
</reference>
<feature type="region of interest" description="Disordered" evidence="10">
    <location>
        <begin position="29"/>
        <end position="63"/>
    </location>
</feature>
<keyword evidence="2" id="KW-1003">Cell membrane</keyword>
<dbReference type="InterPro" id="IPR052236">
    <property type="entry name" value="Small_GTPase_RasD"/>
</dbReference>
<evidence type="ECO:0000256" key="6">
    <source>
        <dbReference type="ARBA" id="ARBA00023136"/>
    </source>
</evidence>
<sequence length="255" mass="27687">MSKPGLGLPGRRRHSRISFLPRVSSEVVDYGGHSASSGHPASASSSNSSSSSNIRSVGSSSHGDKDKYRLVVMGASKVGKTAIIKRFLYDAFPADHNPTVEELHKSEYEIKGIGTVAVEILDTSGTFSFPAMRRLAINSGSAFILVYAINDKESFDEVTSLREMIAKTKGNNVPIVIAGNKIDLSESRIISKEMVEFECIDWEVGFVECSAKNNDNITSIFQQLLLQAHLKGSLKIIAAQMAAILPFQHSQLTLI</sequence>
<dbReference type="SMART" id="SM00174">
    <property type="entry name" value="RHO"/>
    <property type="match status" value="1"/>
</dbReference>
<evidence type="ECO:0000256" key="3">
    <source>
        <dbReference type="ARBA" id="ARBA00022481"/>
    </source>
</evidence>
<accession>T1JY33</accession>
<dbReference type="GO" id="GO:0003924">
    <property type="term" value="F:GTPase activity"/>
    <property type="evidence" value="ECO:0007669"/>
    <property type="project" value="InterPro"/>
</dbReference>
<keyword evidence="3" id="KW-0488">Methylation</keyword>
<dbReference type="Gene3D" id="3.40.50.300">
    <property type="entry name" value="P-loop containing nucleotide triphosphate hydrolases"/>
    <property type="match status" value="1"/>
</dbReference>
<dbReference type="EnsemblMetazoa" id="tetur02g14170.1">
    <property type="protein sequence ID" value="tetur02g14170.1"/>
    <property type="gene ID" value="tetur02g14170"/>
</dbReference>
<dbReference type="FunFam" id="3.40.50.300:FF:000475">
    <property type="entry name" value="GTP-binding protein Rhes"/>
    <property type="match status" value="1"/>
</dbReference>
<dbReference type="PROSITE" id="PS51419">
    <property type="entry name" value="RAB"/>
    <property type="match status" value="1"/>
</dbReference>
<dbReference type="InterPro" id="IPR005225">
    <property type="entry name" value="Small_GTP-bd"/>
</dbReference>
<dbReference type="PRINTS" id="PR00449">
    <property type="entry name" value="RASTRNSFRMNG"/>
</dbReference>
<keyword evidence="6" id="KW-0472">Membrane</keyword>
<dbReference type="Proteomes" id="UP000015104">
    <property type="component" value="Unassembled WGS sequence"/>
</dbReference>
<keyword evidence="5" id="KW-0342">GTP-binding</keyword>
<dbReference type="SUPFAM" id="SSF52540">
    <property type="entry name" value="P-loop containing nucleoside triphosphate hydrolases"/>
    <property type="match status" value="1"/>
</dbReference>
<dbReference type="AlphaFoldDB" id="T1JY33"/>
<comment type="subcellular location">
    <subcellularLocation>
        <location evidence="1">Cell membrane</location>
        <topology evidence="1">Lipid-anchor</topology>
    </subcellularLocation>
</comment>
<dbReference type="SMART" id="SM00175">
    <property type="entry name" value="RAB"/>
    <property type="match status" value="1"/>
</dbReference>
<keyword evidence="8" id="KW-0636">Prenylation</keyword>
<dbReference type="NCBIfam" id="TIGR00231">
    <property type="entry name" value="small_GTP"/>
    <property type="match status" value="1"/>
</dbReference>
<protein>
    <recommendedName>
        <fullName evidence="13">GTP-binding protein Rhes</fullName>
    </recommendedName>
</protein>
<evidence type="ECO:0000256" key="4">
    <source>
        <dbReference type="ARBA" id="ARBA00022741"/>
    </source>
</evidence>
<keyword evidence="7" id="KW-0449">Lipoprotein</keyword>
<evidence type="ECO:0008006" key="13">
    <source>
        <dbReference type="Google" id="ProtNLM"/>
    </source>
</evidence>
<dbReference type="PANTHER" id="PTHR46149">
    <property type="entry name" value="MIP08469P"/>
    <property type="match status" value="1"/>
</dbReference>
<evidence type="ECO:0000256" key="2">
    <source>
        <dbReference type="ARBA" id="ARBA00022475"/>
    </source>
</evidence>
<keyword evidence="12" id="KW-1185">Reference proteome</keyword>
<dbReference type="GO" id="GO:0005886">
    <property type="term" value="C:plasma membrane"/>
    <property type="evidence" value="ECO:0007669"/>
    <property type="project" value="UniProtKB-SubCell"/>
</dbReference>
<evidence type="ECO:0000256" key="8">
    <source>
        <dbReference type="ARBA" id="ARBA00023289"/>
    </source>
</evidence>
<comment type="similarity">
    <text evidence="9">Belongs to the small GTPase superfamily. RasD family.</text>
</comment>
<dbReference type="HOGENOM" id="CLU_1091184_0_0_1"/>
<dbReference type="GO" id="GO:0005525">
    <property type="term" value="F:GTP binding"/>
    <property type="evidence" value="ECO:0007669"/>
    <property type="project" value="UniProtKB-KW"/>
</dbReference>
<dbReference type="Pfam" id="PF00071">
    <property type="entry name" value="Ras"/>
    <property type="match status" value="1"/>
</dbReference>
<evidence type="ECO:0000256" key="10">
    <source>
        <dbReference type="SAM" id="MobiDB-lite"/>
    </source>
</evidence>
<name>T1JY33_TETUR</name>
<evidence type="ECO:0000256" key="7">
    <source>
        <dbReference type="ARBA" id="ARBA00023288"/>
    </source>
</evidence>
<dbReference type="EMBL" id="CAEY01000840">
    <property type="status" value="NOT_ANNOTATED_CDS"/>
    <property type="molecule type" value="Genomic_DNA"/>
</dbReference>
<evidence type="ECO:0000313" key="12">
    <source>
        <dbReference type="Proteomes" id="UP000015104"/>
    </source>
</evidence>
<feature type="compositionally biased region" description="Low complexity" evidence="10">
    <location>
        <begin position="31"/>
        <end position="61"/>
    </location>
</feature>
<dbReference type="PROSITE" id="PS51421">
    <property type="entry name" value="RAS"/>
    <property type="match status" value="1"/>
</dbReference>
<keyword evidence="4" id="KW-0547">Nucleotide-binding</keyword>
<dbReference type="PANTHER" id="PTHR46149:SF7">
    <property type="entry name" value="GTP-BINDING PROTEIN DI-RAS2"/>
    <property type="match status" value="1"/>
</dbReference>
<evidence type="ECO:0000313" key="11">
    <source>
        <dbReference type="EnsemblMetazoa" id="tetur02g14170.1"/>
    </source>
</evidence>
<organism evidence="11 12">
    <name type="scientific">Tetranychus urticae</name>
    <name type="common">Two-spotted spider mite</name>
    <dbReference type="NCBI Taxonomy" id="32264"/>
    <lineage>
        <taxon>Eukaryota</taxon>
        <taxon>Metazoa</taxon>
        <taxon>Ecdysozoa</taxon>
        <taxon>Arthropoda</taxon>
        <taxon>Chelicerata</taxon>
        <taxon>Arachnida</taxon>
        <taxon>Acari</taxon>
        <taxon>Acariformes</taxon>
        <taxon>Trombidiformes</taxon>
        <taxon>Prostigmata</taxon>
        <taxon>Eleutherengona</taxon>
        <taxon>Raphignathae</taxon>
        <taxon>Tetranychoidea</taxon>
        <taxon>Tetranychidae</taxon>
        <taxon>Tetranychus</taxon>
    </lineage>
</organism>
<reference evidence="11" key="2">
    <citation type="submission" date="2015-06" db="UniProtKB">
        <authorList>
            <consortium name="EnsemblMetazoa"/>
        </authorList>
    </citation>
    <scope>IDENTIFICATION</scope>
</reference>
<evidence type="ECO:0000256" key="5">
    <source>
        <dbReference type="ARBA" id="ARBA00023134"/>
    </source>
</evidence>
<dbReference type="InterPro" id="IPR027417">
    <property type="entry name" value="P-loop_NTPase"/>
</dbReference>
<dbReference type="InterPro" id="IPR001806">
    <property type="entry name" value="Small_GTPase"/>
</dbReference>